<name>D3VKG5_XENNA</name>
<dbReference type="Proteomes" id="UP000008075">
    <property type="component" value="Chromosome"/>
</dbReference>
<gene>
    <name evidence="1" type="primary">nilQ</name>
    <name evidence="1" type="ordered locus">XNC1_0846</name>
</gene>
<reference evidence="1 2" key="1">
    <citation type="journal article" date="2011" name="PLoS ONE">
        <title>The entomopathogenic bacterial endosymbionts xenorhabdus and photorhabdus: convergent lifestyles from divergent genomes.</title>
        <authorList>
            <person name="Chaston J.M."/>
            <person name="Suen G."/>
            <person name="Tucker S.L."/>
            <person name="Andersen A.W."/>
            <person name="Bhasin A."/>
            <person name="Bode E."/>
            <person name="Bode H.B."/>
            <person name="Brachmann A.O."/>
            <person name="Cowles C.E."/>
            <person name="Cowles K.N."/>
            <person name="Darby C."/>
            <person name="de Leon L."/>
            <person name="Drace K."/>
            <person name="Du Z."/>
            <person name="Givaudan A."/>
            <person name="Herbert Tran E.E."/>
            <person name="Jewell K.A."/>
            <person name="Knack J.J."/>
            <person name="Krasomil-Osterfeld K.C."/>
            <person name="Kukor R."/>
            <person name="Lanois A."/>
            <person name="Latreille P."/>
            <person name="Leimgruber N.K."/>
            <person name="Lipke C.M."/>
            <person name="Liu R."/>
            <person name="Lu X."/>
            <person name="Martens E.C."/>
            <person name="Marri P.R."/>
            <person name="Medigue C."/>
            <person name="Menard M.L."/>
            <person name="Miller N.M."/>
            <person name="Morales-Soto N."/>
            <person name="Norton S."/>
            <person name="Ogier J.C."/>
            <person name="Orchard S.S."/>
            <person name="Park D."/>
            <person name="Park Y."/>
            <person name="Qurollo B.A."/>
            <person name="Sugar D.R."/>
            <person name="Richards G.R."/>
            <person name="Rouy Z."/>
            <person name="Slominski B."/>
            <person name="Slominski K."/>
            <person name="Snyder H."/>
            <person name="Tjaden B.C."/>
            <person name="van der Hoeven R."/>
            <person name="Welch R.D."/>
            <person name="Wheeler C."/>
            <person name="Xiang B."/>
            <person name="Barbazuk B."/>
            <person name="Gaudriault S."/>
            <person name="Goodner B."/>
            <person name="Slater S.C."/>
            <person name="Forst S."/>
            <person name="Goldman B.S."/>
            <person name="Goodrich-Blair H."/>
        </authorList>
    </citation>
    <scope>NUCLEOTIDE SEQUENCE [LARGE SCALE GENOMIC DNA]</scope>
    <source>
        <strain evidence="2">ATCC 19061 / DSM 3370 / CCUG 14189 / LMG 1036 / NCIMB 9965 / AN6</strain>
    </source>
</reference>
<dbReference type="HOGENOM" id="CLU_2739155_0_0_6"/>
<dbReference type="STRING" id="406817.XNC1_0846"/>
<evidence type="ECO:0000313" key="1">
    <source>
        <dbReference type="EMBL" id="CBJ88917.1"/>
    </source>
</evidence>
<dbReference type="EMBL" id="FN667742">
    <property type="protein sequence ID" value="CBJ88917.1"/>
    <property type="molecule type" value="Genomic_DNA"/>
</dbReference>
<organism evidence="1 2">
    <name type="scientific">Xenorhabdus nematophila (strain ATCC 19061 / DSM 3370 / CCUG 14189 / LMG 1036 / NCIMB 9965 / AN6)</name>
    <dbReference type="NCBI Taxonomy" id="406817"/>
    <lineage>
        <taxon>Bacteria</taxon>
        <taxon>Pseudomonadati</taxon>
        <taxon>Pseudomonadota</taxon>
        <taxon>Gammaproteobacteria</taxon>
        <taxon>Enterobacterales</taxon>
        <taxon>Morganellaceae</taxon>
        <taxon>Xenorhabdus</taxon>
    </lineage>
</organism>
<dbReference type="AlphaFoldDB" id="D3VKG5"/>
<dbReference type="KEGG" id="xne:XNC1_0846"/>
<keyword evidence="2" id="KW-1185">Reference proteome</keyword>
<proteinExistence type="predicted"/>
<evidence type="ECO:0000313" key="2">
    <source>
        <dbReference type="Proteomes" id="UP000008075"/>
    </source>
</evidence>
<accession>D3VKG5</accession>
<sequence length="71" mass="7822">MRSIVVIADVRRTECCLPHSRNSAGRIKKVMLLEHVRKQSGKSGGNNRHTMSGSESVKAGFILLATSRVKM</sequence>
<protein>
    <submittedName>
        <fullName evidence="1">NilQ</fullName>
    </submittedName>
</protein>